<feature type="compositionally biased region" description="Low complexity" evidence="1">
    <location>
        <begin position="241"/>
        <end position="256"/>
    </location>
</feature>
<feature type="compositionally biased region" description="Basic and acidic residues" evidence="1">
    <location>
        <begin position="214"/>
        <end position="226"/>
    </location>
</feature>
<sequence length="413" mass="45785">MGKFLVNFWKNEKPSSVEKISDSQLSRIDKICEEIKKGDQNYSEKTVRTNGAPGECKRLIKEGVTPETLFAKLGESLKEQEEHYKYYIKDFLPALLGEIIQSKELKPEKIKEIVGIISDAIKQSGKEEYENFQRFLPALLQEIIKSRKLKPEKIKEIVGIISGITKRSSNKYSKIEKQPINSIKEEIPVSSTGMTENNVESPMTQDQTQQELESLTKEEVCVRDSDSGIGSPRTSEENLKSPVSSRRSSINSTLSSVEEDNGLQQEDEGETKLAHLTKTRAKGPSGRRSPSKHHEKKDPMQPEEKRDRENATTTVQKLPVNEKKGEDTPLKKQPNNRNLHVALIAGCALSTIGCIVAGVMTSGLIGAGLLAMAAVFAIAAVAELHSNFLSSKLTSISVEPHVNDKELTACSRL</sequence>
<feature type="transmembrane region" description="Helical" evidence="2">
    <location>
        <begin position="364"/>
        <end position="382"/>
    </location>
</feature>
<evidence type="ECO:0000313" key="3">
    <source>
        <dbReference type="EMBL" id="GFY80043.1"/>
    </source>
</evidence>
<accession>A0A8X7CSV8</accession>
<keyword evidence="2" id="KW-1133">Transmembrane helix</keyword>
<feature type="compositionally biased region" description="Polar residues" evidence="1">
    <location>
        <begin position="189"/>
        <end position="213"/>
    </location>
</feature>
<keyword evidence="2" id="KW-0472">Membrane</keyword>
<feature type="compositionally biased region" description="Acidic residues" evidence="1">
    <location>
        <begin position="257"/>
        <end position="269"/>
    </location>
</feature>
<feature type="compositionally biased region" description="Basic and acidic residues" evidence="1">
    <location>
        <begin position="320"/>
        <end position="330"/>
    </location>
</feature>
<name>A0A8X7CSV8_9ARAC</name>
<feature type="transmembrane region" description="Helical" evidence="2">
    <location>
        <begin position="339"/>
        <end position="358"/>
    </location>
</feature>
<gene>
    <name evidence="3" type="primary">N499_0775</name>
    <name evidence="3" type="ORF">TNIN_56931</name>
</gene>
<keyword evidence="4" id="KW-1185">Reference proteome</keyword>
<reference evidence="3" key="1">
    <citation type="submission" date="2020-08" db="EMBL/GenBank/DDBJ databases">
        <title>Multicomponent nature underlies the extraordinary mechanical properties of spider dragline silk.</title>
        <authorList>
            <person name="Kono N."/>
            <person name="Nakamura H."/>
            <person name="Mori M."/>
            <person name="Yoshida Y."/>
            <person name="Ohtoshi R."/>
            <person name="Malay A.D."/>
            <person name="Moran D.A.P."/>
            <person name="Tomita M."/>
            <person name="Numata K."/>
            <person name="Arakawa K."/>
        </authorList>
    </citation>
    <scope>NUCLEOTIDE SEQUENCE</scope>
</reference>
<comment type="caution">
    <text evidence="3">The sequence shown here is derived from an EMBL/GenBank/DDBJ whole genome shotgun (WGS) entry which is preliminary data.</text>
</comment>
<proteinExistence type="predicted"/>
<keyword evidence="2" id="KW-0812">Transmembrane</keyword>
<organism evidence="3 4">
    <name type="scientific">Trichonephila inaurata madagascariensis</name>
    <dbReference type="NCBI Taxonomy" id="2747483"/>
    <lineage>
        <taxon>Eukaryota</taxon>
        <taxon>Metazoa</taxon>
        <taxon>Ecdysozoa</taxon>
        <taxon>Arthropoda</taxon>
        <taxon>Chelicerata</taxon>
        <taxon>Arachnida</taxon>
        <taxon>Araneae</taxon>
        <taxon>Araneomorphae</taxon>
        <taxon>Entelegynae</taxon>
        <taxon>Araneoidea</taxon>
        <taxon>Nephilidae</taxon>
        <taxon>Trichonephila</taxon>
        <taxon>Trichonephila inaurata</taxon>
    </lineage>
</organism>
<dbReference type="AlphaFoldDB" id="A0A8X7CSV8"/>
<evidence type="ECO:0000256" key="1">
    <source>
        <dbReference type="SAM" id="MobiDB-lite"/>
    </source>
</evidence>
<evidence type="ECO:0000256" key="2">
    <source>
        <dbReference type="SAM" id="Phobius"/>
    </source>
</evidence>
<dbReference type="OrthoDB" id="10619641at2759"/>
<dbReference type="Proteomes" id="UP000886998">
    <property type="component" value="Unassembled WGS sequence"/>
</dbReference>
<dbReference type="EMBL" id="BMAV01023781">
    <property type="protein sequence ID" value="GFY80043.1"/>
    <property type="molecule type" value="Genomic_DNA"/>
</dbReference>
<feature type="region of interest" description="Disordered" evidence="1">
    <location>
        <begin position="183"/>
        <end position="333"/>
    </location>
</feature>
<feature type="compositionally biased region" description="Basic and acidic residues" evidence="1">
    <location>
        <begin position="296"/>
        <end position="310"/>
    </location>
</feature>
<evidence type="ECO:0000313" key="4">
    <source>
        <dbReference type="Proteomes" id="UP000886998"/>
    </source>
</evidence>
<protein>
    <submittedName>
        <fullName evidence="3">Uncharacterized protein</fullName>
    </submittedName>
</protein>